<dbReference type="eggNOG" id="ENOG502QQSP">
    <property type="taxonomic scope" value="Eukaryota"/>
</dbReference>
<dbReference type="STRING" id="45351.A7SSW5"/>
<dbReference type="GO" id="GO:0016702">
    <property type="term" value="F:oxidoreductase activity, acting on single donors with incorporation of molecular oxygen, incorporation of two atoms of oxygen"/>
    <property type="evidence" value="ECO:0007669"/>
    <property type="project" value="InterPro"/>
</dbReference>
<organism evidence="5 6">
    <name type="scientific">Nematostella vectensis</name>
    <name type="common">Starlet sea anemone</name>
    <dbReference type="NCBI Taxonomy" id="45351"/>
    <lineage>
        <taxon>Eukaryota</taxon>
        <taxon>Metazoa</taxon>
        <taxon>Cnidaria</taxon>
        <taxon>Anthozoa</taxon>
        <taxon>Hexacorallia</taxon>
        <taxon>Actiniaria</taxon>
        <taxon>Edwardsiidae</taxon>
        <taxon>Nematostella</taxon>
    </lineage>
</organism>
<feature type="domain" description="Lipoxygenase" evidence="4">
    <location>
        <begin position="1"/>
        <end position="179"/>
    </location>
</feature>
<keyword evidence="3" id="KW-0560">Oxidoreductase</keyword>
<dbReference type="PANTHER" id="PTHR11771">
    <property type="entry name" value="LIPOXYGENASE"/>
    <property type="match status" value="1"/>
</dbReference>
<dbReference type="PhylomeDB" id="A7SSW5"/>
<evidence type="ECO:0000256" key="1">
    <source>
        <dbReference type="ARBA" id="ARBA00022723"/>
    </source>
</evidence>
<dbReference type="EMBL" id="DS469784">
    <property type="protein sequence ID" value="EDO33210.1"/>
    <property type="molecule type" value="Genomic_DNA"/>
</dbReference>
<evidence type="ECO:0000256" key="3">
    <source>
        <dbReference type="ARBA" id="ARBA00023002"/>
    </source>
</evidence>
<evidence type="ECO:0000313" key="5">
    <source>
        <dbReference type="EMBL" id="EDO33210.1"/>
    </source>
</evidence>
<dbReference type="HOGENOM" id="CLU_1505237_0_0_1"/>
<dbReference type="InParanoid" id="A7SSW5"/>
<reference evidence="5 6" key="1">
    <citation type="journal article" date="2007" name="Science">
        <title>Sea anemone genome reveals ancestral eumetazoan gene repertoire and genomic organization.</title>
        <authorList>
            <person name="Putnam N.H."/>
            <person name="Srivastava M."/>
            <person name="Hellsten U."/>
            <person name="Dirks B."/>
            <person name="Chapman J."/>
            <person name="Salamov A."/>
            <person name="Terry A."/>
            <person name="Shapiro H."/>
            <person name="Lindquist E."/>
            <person name="Kapitonov V.V."/>
            <person name="Jurka J."/>
            <person name="Genikhovich G."/>
            <person name="Grigoriev I.V."/>
            <person name="Lucas S.M."/>
            <person name="Steele R.E."/>
            <person name="Finnerty J.R."/>
            <person name="Technau U."/>
            <person name="Martindale M.Q."/>
            <person name="Rokhsar D.S."/>
        </authorList>
    </citation>
    <scope>NUCLEOTIDE SEQUENCE [LARGE SCALE GENOMIC DNA]</scope>
    <source>
        <strain evidence="6">CH2 X CH6</strain>
    </source>
</reference>
<evidence type="ECO:0000313" key="6">
    <source>
        <dbReference type="Proteomes" id="UP000001593"/>
    </source>
</evidence>
<keyword evidence="1" id="KW-0479">Metal-binding</keyword>
<protein>
    <recommendedName>
        <fullName evidence="4">Lipoxygenase domain-containing protein</fullName>
    </recommendedName>
</protein>
<sequence length="179" mass="20088">MPIAIQLFQEKSANNPVRMSFNNPVFLPGDPWYTWSLAKMWFNHAEAQYHRACALIGFTHLVIESIAIATHRQLSPSHPIFRLLAPFIRDVIAINSFEVNELLAPGSWLDSSTSLGSKGIVDLLQVRKERLEPHNGGFQKCPLPLKKDTGHVKSFGKTCIYVCKNKFSSAISAVQIFSH</sequence>
<evidence type="ECO:0000259" key="4">
    <source>
        <dbReference type="PROSITE" id="PS51393"/>
    </source>
</evidence>
<gene>
    <name evidence="5" type="ORF">NEMVEDRAFT_v1g216955</name>
</gene>
<dbReference type="Gene3D" id="1.20.245.10">
    <property type="entry name" value="Lipoxygenase-1, Domain 5"/>
    <property type="match status" value="1"/>
</dbReference>
<keyword evidence="2" id="KW-0223">Dioxygenase</keyword>
<dbReference type="OMA" id="HEIDYHL"/>
<dbReference type="PROSITE" id="PS51393">
    <property type="entry name" value="LIPOXYGENASE_3"/>
    <property type="match status" value="1"/>
</dbReference>
<dbReference type="InterPro" id="IPR036226">
    <property type="entry name" value="LipOase_C_sf"/>
</dbReference>
<dbReference type="Proteomes" id="UP000001593">
    <property type="component" value="Unassembled WGS sequence"/>
</dbReference>
<dbReference type="GO" id="GO:0046872">
    <property type="term" value="F:metal ion binding"/>
    <property type="evidence" value="ECO:0007669"/>
    <property type="project" value="UniProtKB-KW"/>
</dbReference>
<name>A7SSW5_NEMVE</name>
<keyword evidence="6" id="KW-1185">Reference proteome</keyword>
<evidence type="ECO:0000256" key="2">
    <source>
        <dbReference type="ARBA" id="ARBA00022964"/>
    </source>
</evidence>
<proteinExistence type="predicted"/>
<dbReference type="InterPro" id="IPR013819">
    <property type="entry name" value="LipOase_C"/>
</dbReference>
<dbReference type="SUPFAM" id="SSF48484">
    <property type="entry name" value="Lipoxigenase"/>
    <property type="match status" value="1"/>
</dbReference>
<accession>A7SSW5</accession>
<dbReference type="Gene3D" id="3.10.450.60">
    <property type="match status" value="1"/>
</dbReference>
<dbReference type="InterPro" id="IPR000907">
    <property type="entry name" value="LipOase"/>
</dbReference>
<dbReference type="PRINTS" id="PR00087">
    <property type="entry name" value="LIPOXYGENASE"/>
</dbReference>
<dbReference type="GO" id="GO:0034440">
    <property type="term" value="P:lipid oxidation"/>
    <property type="evidence" value="ECO:0007669"/>
    <property type="project" value="InterPro"/>
</dbReference>
<dbReference type="AlphaFoldDB" id="A7SSW5"/>
<dbReference type="Pfam" id="PF00305">
    <property type="entry name" value="Lipoxygenase"/>
    <property type="match status" value="1"/>
</dbReference>